<dbReference type="InParanoid" id="K3Y1D4"/>
<dbReference type="eggNOG" id="KOG1075">
    <property type="taxonomic scope" value="Eukaryota"/>
</dbReference>
<keyword evidence="1" id="KW-0732">Signal</keyword>
<evidence type="ECO:0000256" key="1">
    <source>
        <dbReference type="SAM" id="SignalP"/>
    </source>
</evidence>
<protein>
    <recommendedName>
        <fullName evidence="4">Reverse transcriptase zinc-binding domain-containing protein</fullName>
    </recommendedName>
</protein>
<dbReference type="AlphaFoldDB" id="K3Y1D4"/>
<dbReference type="HOGENOM" id="CLU_1112903_0_0_1"/>
<dbReference type="Gramene" id="KQL10490">
    <property type="protein sequence ID" value="KQL10490"/>
    <property type="gene ID" value="SETIT_007998mg"/>
</dbReference>
<dbReference type="EnsemblPlants" id="KQL10490">
    <property type="protein sequence ID" value="KQL10490"/>
    <property type="gene ID" value="SETIT_007998mg"/>
</dbReference>
<dbReference type="EMBL" id="AGNK02002408">
    <property type="status" value="NOT_ANNOTATED_CDS"/>
    <property type="molecule type" value="Genomic_DNA"/>
</dbReference>
<evidence type="ECO:0000313" key="2">
    <source>
        <dbReference type="EnsemblPlants" id="KQL10490"/>
    </source>
</evidence>
<keyword evidence="3" id="KW-1185">Reference proteome</keyword>
<accession>K3Y1D4</accession>
<evidence type="ECO:0008006" key="4">
    <source>
        <dbReference type="Google" id="ProtNLM"/>
    </source>
</evidence>
<sequence>MVIPNLRLMGLALQMRWLWLTHTDGDKTWSGFTYKEKTTAKAFFNASMTVQVGDGTSALSWMDRWINGYSIKTLALDLWAAVPTRVRNTRTVRNAIQVLSKFIWKGSPTGLFSSASACRALFLGWSPLMGVRQLWKVQAHAIGQAPFTEWWIQARKRVAKTQRKGFDSLDWMVAWSLWKEQNRWVYEWRALQLVALAPVILEEVRTWVELVS</sequence>
<feature type="signal peptide" evidence="1">
    <location>
        <begin position="1"/>
        <end position="25"/>
    </location>
</feature>
<dbReference type="OMA" id="FTEWWIQ"/>
<proteinExistence type="predicted"/>
<reference evidence="2" key="2">
    <citation type="submission" date="2018-08" db="UniProtKB">
        <authorList>
            <consortium name="EnsemblPlants"/>
        </authorList>
    </citation>
    <scope>IDENTIFICATION</scope>
    <source>
        <strain evidence="2">Yugu1</strain>
    </source>
</reference>
<dbReference type="FunCoup" id="K3Y1D4">
    <property type="interactions" value="5"/>
</dbReference>
<dbReference type="Proteomes" id="UP000004995">
    <property type="component" value="Unassembled WGS sequence"/>
</dbReference>
<organism evidence="2 3">
    <name type="scientific">Setaria italica</name>
    <name type="common">Foxtail millet</name>
    <name type="synonym">Panicum italicum</name>
    <dbReference type="NCBI Taxonomy" id="4555"/>
    <lineage>
        <taxon>Eukaryota</taxon>
        <taxon>Viridiplantae</taxon>
        <taxon>Streptophyta</taxon>
        <taxon>Embryophyta</taxon>
        <taxon>Tracheophyta</taxon>
        <taxon>Spermatophyta</taxon>
        <taxon>Magnoliopsida</taxon>
        <taxon>Liliopsida</taxon>
        <taxon>Poales</taxon>
        <taxon>Poaceae</taxon>
        <taxon>PACMAD clade</taxon>
        <taxon>Panicoideae</taxon>
        <taxon>Panicodae</taxon>
        <taxon>Paniceae</taxon>
        <taxon>Cenchrinae</taxon>
        <taxon>Setaria</taxon>
    </lineage>
</organism>
<evidence type="ECO:0000313" key="3">
    <source>
        <dbReference type="Proteomes" id="UP000004995"/>
    </source>
</evidence>
<name>K3Y1D4_SETIT</name>
<feature type="chain" id="PRO_5010126312" description="Reverse transcriptase zinc-binding domain-containing protein" evidence="1">
    <location>
        <begin position="26"/>
        <end position="212"/>
    </location>
</feature>
<reference evidence="3" key="1">
    <citation type="journal article" date="2012" name="Nat. Biotechnol.">
        <title>Reference genome sequence of the model plant Setaria.</title>
        <authorList>
            <person name="Bennetzen J.L."/>
            <person name="Schmutz J."/>
            <person name="Wang H."/>
            <person name="Percifield R."/>
            <person name="Hawkins J."/>
            <person name="Pontaroli A.C."/>
            <person name="Estep M."/>
            <person name="Feng L."/>
            <person name="Vaughn J.N."/>
            <person name="Grimwood J."/>
            <person name="Jenkins J."/>
            <person name="Barry K."/>
            <person name="Lindquist E."/>
            <person name="Hellsten U."/>
            <person name="Deshpande S."/>
            <person name="Wang X."/>
            <person name="Wu X."/>
            <person name="Mitros T."/>
            <person name="Triplett J."/>
            <person name="Yang X."/>
            <person name="Ye C.Y."/>
            <person name="Mauro-Herrera M."/>
            <person name="Wang L."/>
            <person name="Li P."/>
            <person name="Sharma M."/>
            <person name="Sharma R."/>
            <person name="Ronald P.C."/>
            <person name="Panaud O."/>
            <person name="Kellogg E.A."/>
            <person name="Brutnell T.P."/>
            <person name="Doust A.N."/>
            <person name="Tuskan G.A."/>
            <person name="Rokhsar D."/>
            <person name="Devos K.M."/>
        </authorList>
    </citation>
    <scope>NUCLEOTIDE SEQUENCE [LARGE SCALE GENOMIC DNA]</scope>
    <source>
        <strain evidence="3">cv. Yugu1</strain>
    </source>
</reference>